<dbReference type="PANTHER" id="PTHR33155:SF9">
    <property type="entry name" value="FANTASTIC FOUR-LIKE PROTEIN (DUF3049)"/>
    <property type="match status" value="1"/>
</dbReference>
<dbReference type="Proteomes" id="UP001202328">
    <property type="component" value="Unassembled WGS sequence"/>
</dbReference>
<feature type="region of interest" description="Disordered" evidence="2">
    <location>
        <begin position="261"/>
        <end position="289"/>
    </location>
</feature>
<keyword evidence="5" id="KW-1185">Reference proteome</keyword>
<feature type="compositionally biased region" description="Polar residues" evidence="2">
    <location>
        <begin position="1"/>
        <end position="11"/>
    </location>
</feature>
<sequence>MASCDSLQQIFETPLPKNPTLIESLSSPWNQIKPIRKPTEISSFSEMFGELNFEDNSSSPPPPSTLFPPPPPSSSSSASSNKNLNPVLDHHNNEQLEEKNNLLPSCSFLGGGANKNRQYTDNDGSKISSAGGYQSRKNLQMCTEGLGVESFDCIEEEKKDDSENQEKNKVMMMRSNLGHNKSSSHIMGHEFRRLSRTGARKFPPPISSIGISGKPGVSFRSFRQDGRFVLKEIRIPTQEFLHACREDGRLKLNFVHPQRRILEEQEEEEETESSCADNENEETKAVTDE</sequence>
<feature type="region of interest" description="Disordered" evidence="2">
    <location>
        <begin position="46"/>
        <end position="88"/>
    </location>
</feature>
<comment type="caution">
    <text evidence="4">The sequence shown here is derived from an EMBL/GenBank/DDBJ whole genome shotgun (WGS) entry which is preliminary data.</text>
</comment>
<feature type="region of interest" description="Disordered" evidence="2">
    <location>
        <begin position="1"/>
        <end position="24"/>
    </location>
</feature>
<evidence type="ECO:0000259" key="3">
    <source>
        <dbReference type="Pfam" id="PF11250"/>
    </source>
</evidence>
<evidence type="ECO:0000313" key="4">
    <source>
        <dbReference type="EMBL" id="KAI3837056.1"/>
    </source>
</evidence>
<dbReference type="PANTHER" id="PTHR33155">
    <property type="entry name" value="FANTASTIC FOUR-LIKE PROTEIN (DUF3049)"/>
    <property type="match status" value="1"/>
</dbReference>
<name>A0AAD4RWM9_9MAGN</name>
<protein>
    <recommendedName>
        <fullName evidence="3">FAF domain-containing protein</fullName>
    </recommendedName>
</protein>
<dbReference type="Pfam" id="PF11250">
    <property type="entry name" value="FAF"/>
    <property type="match status" value="1"/>
</dbReference>
<dbReference type="EMBL" id="JAJJMB010017633">
    <property type="protein sequence ID" value="KAI3837056.1"/>
    <property type="molecule type" value="Genomic_DNA"/>
</dbReference>
<gene>
    <name evidence="4" type="ORF">MKW98_005389</name>
</gene>
<comment type="similarity">
    <text evidence="1">Belongs to the fantastic four family.</text>
</comment>
<dbReference type="InterPro" id="IPR046431">
    <property type="entry name" value="FAF_dom"/>
</dbReference>
<accession>A0AAD4RWM9</accession>
<dbReference type="InterPro" id="IPR021410">
    <property type="entry name" value="FAF"/>
</dbReference>
<feature type="domain" description="FAF" evidence="3">
    <location>
        <begin position="201"/>
        <end position="254"/>
    </location>
</feature>
<evidence type="ECO:0000256" key="1">
    <source>
        <dbReference type="ARBA" id="ARBA00008690"/>
    </source>
</evidence>
<reference evidence="4" key="1">
    <citation type="submission" date="2022-04" db="EMBL/GenBank/DDBJ databases">
        <title>A functionally conserved STORR gene fusion in Papaver species that diverged 16.8 million years ago.</title>
        <authorList>
            <person name="Catania T."/>
        </authorList>
    </citation>
    <scope>NUCLEOTIDE SEQUENCE</scope>
    <source>
        <strain evidence="4">S-188037</strain>
    </source>
</reference>
<organism evidence="4 5">
    <name type="scientific">Papaver atlanticum</name>
    <dbReference type="NCBI Taxonomy" id="357466"/>
    <lineage>
        <taxon>Eukaryota</taxon>
        <taxon>Viridiplantae</taxon>
        <taxon>Streptophyta</taxon>
        <taxon>Embryophyta</taxon>
        <taxon>Tracheophyta</taxon>
        <taxon>Spermatophyta</taxon>
        <taxon>Magnoliopsida</taxon>
        <taxon>Ranunculales</taxon>
        <taxon>Papaveraceae</taxon>
        <taxon>Papaveroideae</taxon>
        <taxon>Papaver</taxon>
    </lineage>
</organism>
<evidence type="ECO:0000313" key="5">
    <source>
        <dbReference type="Proteomes" id="UP001202328"/>
    </source>
</evidence>
<feature type="compositionally biased region" description="Pro residues" evidence="2">
    <location>
        <begin position="59"/>
        <end position="73"/>
    </location>
</feature>
<feature type="region of interest" description="Disordered" evidence="2">
    <location>
        <begin position="112"/>
        <end position="132"/>
    </location>
</feature>
<proteinExistence type="inferred from homology"/>
<dbReference type="AlphaFoldDB" id="A0AAD4RWM9"/>
<evidence type="ECO:0000256" key="2">
    <source>
        <dbReference type="SAM" id="MobiDB-lite"/>
    </source>
</evidence>